<evidence type="ECO:0000259" key="1">
    <source>
        <dbReference type="Pfam" id="PF25355"/>
    </source>
</evidence>
<proteinExistence type="predicted"/>
<evidence type="ECO:0000313" key="2">
    <source>
        <dbReference type="EMBL" id="KTR86191.1"/>
    </source>
</evidence>
<dbReference type="Pfam" id="PF25355">
    <property type="entry name" value="DUF7882"/>
    <property type="match status" value="1"/>
</dbReference>
<keyword evidence="3" id="KW-1185">Reference proteome</keyword>
<evidence type="ECO:0000313" key="3">
    <source>
        <dbReference type="Proteomes" id="UP000070810"/>
    </source>
</evidence>
<protein>
    <recommendedName>
        <fullName evidence="1">DUF7882 domain-containing protein</fullName>
    </recommendedName>
</protein>
<dbReference type="OrthoDB" id="5123855at2"/>
<name>A0A147ENT4_9MICO</name>
<feature type="domain" description="DUF7882" evidence="1">
    <location>
        <begin position="1"/>
        <end position="94"/>
    </location>
</feature>
<sequence length="108" mass="12711">MGHLIYDGRSYEFEDRPLVHLQIVIQQELAKQEHFFFTWHPNGLRDNEMTIWVSPHVHLAFRYTGSHQPKPNKAWLIALNAISYSRRGLIAISEEDAVRYLRENPGLK</sequence>
<dbReference type="PATRIC" id="fig|1079994.3.peg.1235"/>
<reference evidence="2 3" key="1">
    <citation type="journal article" date="2016" name="Front. Microbiol.">
        <title>Genomic Resource of Rice Seed Associated Bacteria.</title>
        <authorList>
            <person name="Midha S."/>
            <person name="Bansal K."/>
            <person name="Sharma S."/>
            <person name="Kumar N."/>
            <person name="Patil P.P."/>
            <person name="Chaudhry V."/>
            <person name="Patil P.B."/>
        </authorList>
    </citation>
    <scope>NUCLEOTIDE SEQUENCE [LARGE SCALE GENOMIC DNA]</scope>
    <source>
        <strain evidence="2 3">NS354</strain>
    </source>
</reference>
<comment type="caution">
    <text evidence="2">The sequence shown here is derived from an EMBL/GenBank/DDBJ whole genome shotgun (WGS) entry which is preliminary data.</text>
</comment>
<dbReference type="InterPro" id="IPR057204">
    <property type="entry name" value="DUF7882"/>
</dbReference>
<accession>A0A147ENT4</accession>
<organism evidence="2 3">
    <name type="scientific">Leucobacter chromiiresistens</name>
    <dbReference type="NCBI Taxonomy" id="1079994"/>
    <lineage>
        <taxon>Bacteria</taxon>
        <taxon>Bacillati</taxon>
        <taxon>Actinomycetota</taxon>
        <taxon>Actinomycetes</taxon>
        <taxon>Micrococcales</taxon>
        <taxon>Microbacteriaceae</taxon>
        <taxon>Leucobacter</taxon>
    </lineage>
</organism>
<gene>
    <name evidence="2" type="ORF">NS354_05710</name>
</gene>
<dbReference type="AlphaFoldDB" id="A0A147ENT4"/>
<dbReference type="EMBL" id="LDRK01000026">
    <property type="protein sequence ID" value="KTR86191.1"/>
    <property type="molecule type" value="Genomic_DNA"/>
</dbReference>
<dbReference type="Proteomes" id="UP000070810">
    <property type="component" value="Unassembled WGS sequence"/>
</dbReference>